<feature type="compositionally biased region" description="Polar residues" evidence="7">
    <location>
        <begin position="449"/>
        <end position="458"/>
    </location>
</feature>
<feature type="binding site" evidence="6">
    <location>
        <position position="98"/>
    </location>
    <ligand>
        <name>ATP</name>
        <dbReference type="ChEBI" id="CHEBI:30616"/>
    </ligand>
</feature>
<evidence type="ECO:0000256" key="1">
    <source>
        <dbReference type="ARBA" id="ARBA00022527"/>
    </source>
</evidence>
<dbReference type="Gene3D" id="1.10.510.10">
    <property type="entry name" value="Transferase(Phosphotransferase) domain 1"/>
    <property type="match status" value="1"/>
</dbReference>
<evidence type="ECO:0000256" key="3">
    <source>
        <dbReference type="ARBA" id="ARBA00022741"/>
    </source>
</evidence>
<proteinExistence type="predicted"/>
<evidence type="ECO:0000256" key="6">
    <source>
        <dbReference type="PROSITE-ProRule" id="PRU10141"/>
    </source>
</evidence>
<dbReference type="InterPro" id="IPR008271">
    <property type="entry name" value="Ser/Thr_kinase_AS"/>
</dbReference>
<dbReference type="Proteomes" id="UP000242414">
    <property type="component" value="Unassembled WGS sequence"/>
</dbReference>
<dbReference type="InterPro" id="IPR011009">
    <property type="entry name" value="Kinase-like_dom_sf"/>
</dbReference>
<feature type="compositionally biased region" description="Low complexity" evidence="7">
    <location>
        <begin position="432"/>
        <end position="444"/>
    </location>
</feature>
<sequence>MLKRSSLLSPSHWNKMSTNNSSITSNSSGISHSSHLDPIHPLASNQVIMTNSIIKDYDADSGNKIINHYMVIKEIGRGVHGKVKLAQDMNTGSYVAIKIIDKKNRKRQMGYSLLRGNNNNNNMCLLASKENELKIKREISILKKCRHPNVVQLIEVMDHPESRKLYMALEYNEYGEIEWRDENDRPILTIDEARKIFRDIVNGLDYLHYQGIIHRDIKPANLLLSHNHVAKISDFGVSYYNELLAVDCPIEPTEEMLSKMEKELAETAGTPAFFAPELCYAGDSCGKRPRISKAIDVWALGVTLFCFIFGQCPFTASTEFELFDTIPTQPLTFPSVDQVGFQIDDDLKDLLSKLLEKNPEKRITLDQVKTHPWVTNGLEDPKDWLIRSNPTTYTAPVIHEDPSSTTLMDRLRQSIRKLSFSFGNSRRKSSRKPSTTTTTTTTRPLSYQLPPSTSNAATNHHHMHRLSQPTMNKQLSYSTSLLPHATNSVTPTVSLSTGHTLIMNSGLSTSIIPQPPLKPISAAASDEDDDIEHEYYSLKRPGYNRRVSTASSSASSGLGLTFGRYRGMTPVEVPK</sequence>
<dbReference type="PROSITE" id="PS00108">
    <property type="entry name" value="PROTEIN_KINASE_ST"/>
    <property type="match status" value="1"/>
</dbReference>
<feature type="compositionally biased region" description="Polar residues" evidence="7">
    <location>
        <begin position="1"/>
        <end position="16"/>
    </location>
</feature>
<dbReference type="Pfam" id="PF00069">
    <property type="entry name" value="Pkinase"/>
    <property type="match status" value="1"/>
</dbReference>
<evidence type="ECO:0000313" key="9">
    <source>
        <dbReference type="EMBL" id="ORE09430.1"/>
    </source>
</evidence>
<dbReference type="OrthoDB" id="68483at2759"/>
<reference evidence="9" key="1">
    <citation type="journal article" date="2016" name="Proc. Natl. Acad. Sci. U.S.A.">
        <title>Lipid metabolic changes in an early divergent fungus govern the establishment of a mutualistic symbiosis with endobacteria.</title>
        <authorList>
            <person name="Lastovetsky O.A."/>
            <person name="Gaspar M.L."/>
            <person name="Mondo S.J."/>
            <person name="LaButti K.M."/>
            <person name="Sandor L."/>
            <person name="Grigoriev I.V."/>
            <person name="Henry S.A."/>
            <person name="Pawlowska T.E."/>
        </authorList>
    </citation>
    <scope>NUCLEOTIDE SEQUENCE [LARGE SCALE GENOMIC DNA]</scope>
    <source>
        <strain evidence="9">ATCC 52814</strain>
    </source>
</reference>
<dbReference type="GO" id="GO:0005524">
    <property type="term" value="F:ATP binding"/>
    <property type="evidence" value="ECO:0007669"/>
    <property type="project" value="UniProtKB-UniRule"/>
</dbReference>
<name>A0A1X0RBK2_RHIZD</name>
<dbReference type="SMART" id="SM00220">
    <property type="entry name" value="S_TKc"/>
    <property type="match status" value="1"/>
</dbReference>
<keyword evidence="3 6" id="KW-0547">Nucleotide-binding</keyword>
<dbReference type="AlphaFoldDB" id="A0A1X0RBK2"/>
<keyword evidence="1" id="KW-0723">Serine/threonine-protein kinase</keyword>
<evidence type="ECO:0000256" key="5">
    <source>
        <dbReference type="ARBA" id="ARBA00022840"/>
    </source>
</evidence>
<dbReference type="SUPFAM" id="SSF56112">
    <property type="entry name" value="Protein kinase-like (PK-like)"/>
    <property type="match status" value="1"/>
</dbReference>
<evidence type="ECO:0000256" key="4">
    <source>
        <dbReference type="ARBA" id="ARBA00022777"/>
    </source>
</evidence>
<dbReference type="VEuPathDB" id="FungiDB:BCV72DRAFT_287429"/>
<feature type="domain" description="Protein kinase" evidence="8">
    <location>
        <begin position="69"/>
        <end position="374"/>
    </location>
</feature>
<dbReference type="Gene3D" id="3.30.200.20">
    <property type="entry name" value="Phosphorylase Kinase, domain 1"/>
    <property type="match status" value="1"/>
</dbReference>
<dbReference type="GO" id="GO:0004674">
    <property type="term" value="F:protein serine/threonine kinase activity"/>
    <property type="evidence" value="ECO:0007669"/>
    <property type="project" value="UniProtKB-KW"/>
</dbReference>
<feature type="region of interest" description="Disordered" evidence="7">
    <location>
        <begin position="419"/>
        <end position="462"/>
    </location>
</feature>
<feature type="compositionally biased region" description="Low complexity" evidence="7">
    <location>
        <begin position="17"/>
        <end position="33"/>
    </location>
</feature>
<evidence type="ECO:0000256" key="2">
    <source>
        <dbReference type="ARBA" id="ARBA00022679"/>
    </source>
</evidence>
<evidence type="ECO:0000256" key="7">
    <source>
        <dbReference type="SAM" id="MobiDB-lite"/>
    </source>
</evidence>
<keyword evidence="4 9" id="KW-0418">Kinase</keyword>
<dbReference type="InterPro" id="IPR017441">
    <property type="entry name" value="Protein_kinase_ATP_BS"/>
</dbReference>
<accession>A0A1X0RBK2</accession>
<dbReference type="CDD" id="cd14008">
    <property type="entry name" value="STKc_LKB1_CaMKK"/>
    <property type="match status" value="1"/>
</dbReference>
<dbReference type="InterPro" id="IPR000719">
    <property type="entry name" value="Prot_kinase_dom"/>
</dbReference>
<dbReference type="PROSITE" id="PS50011">
    <property type="entry name" value="PROTEIN_KINASE_DOM"/>
    <property type="match status" value="1"/>
</dbReference>
<dbReference type="PROSITE" id="PS00107">
    <property type="entry name" value="PROTEIN_KINASE_ATP"/>
    <property type="match status" value="1"/>
</dbReference>
<evidence type="ECO:0000259" key="8">
    <source>
        <dbReference type="PROSITE" id="PS50011"/>
    </source>
</evidence>
<protein>
    <submittedName>
        <fullName evidence="9">Kinase-like protein</fullName>
    </submittedName>
</protein>
<feature type="region of interest" description="Disordered" evidence="7">
    <location>
        <begin position="1"/>
        <end position="34"/>
    </location>
</feature>
<dbReference type="PANTHER" id="PTHR43895:SF152">
    <property type="entry name" value="SERINE_THREONINE-PROTEIN KINASE TOS3"/>
    <property type="match status" value="1"/>
</dbReference>
<gene>
    <name evidence="9" type="ORF">BCV72DRAFT_287429</name>
</gene>
<dbReference type="EMBL" id="KV921876">
    <property type="protein sequence ID" value="ORE09430.1"/>
    <property type="molecule type" value="Genomic_DNA"/>
</dbReference>
<dbReference type="PANTHER" id="PTHR43895">
    <property type="entry name" value="CALCIUM/CALMODULIN-DEPENDENT PROTEIN KINASE KINASE-RELATED"/>
    <property type="match status" value="1"/>
</dbReference>
<keyword evidence="2" id="KW-0808">Transferase</keyword>
<dbReference type="GO" id="GO:0007165">
    <property type="term" value="P:signal transduction"/>
    <property type="evidence" value="ECO:0007669"/>
    <property type="project" value="TreeGrafter"/>
</dbReference>
<keyword evidence="5 6" id="KW-0067">ATP-binding</keyword>
<organism evidence="9">
    <name type="scientific">Rhizopus microsporus var. microsporus</name>
    <dbReference type="NCBI Taxonomy" id="86635"/>
    <lineage>
        <taxon>Eukaryota</taxon>
        <taxon>Fungi</taxon>
        <taxon>Fungi incertae sedis</taxon>
        <taxon>Mucoromycota</taxon>
        <taxon>Mucoromycotina</taxon>
        <taxon>Mucoromycetes</taxon>
        <taxon>Mucorales</taxon>
        <taxon>Mucorineae</taxon>
        <taxon>Rhizopodaceae</taxon>
        <taxon>Rhizopus</taxon>
    </lineage>
</organism>